<organism evidence="2 3">
    <name type="scientific">Psylliodes chrysocephalus</name>
    <dbReference type="NCBI Taxonomy" id="3402493"/>
    <lineage>
        <taxon>Eukaryota</taxon>
        <taxon>Metazoa</taxon>
        <taxon>Ecdysozoa</taxon>
        <taxon>Arthropoda</taxon>
        <taxon>Hexapoda</taxon>
        <taxon>Insecta</taxon>
        <taxon>Pterygota</taxon>
        <taxon>Neoptera</taxon>
        <taxon>Endopterygota</taxon>
        <taxon>Coleoptera</taxon>
        <taxon>Polyphaga</taxon>
        <taxon>Cucujiformia</taxon>
        <taxon>Chrysomeloidea</taxon>
        <taxon>Chrysomelidae</taxon>
        <taxon>Galerucinae</taxon>
        <taxon>Alticini</taxon>
        <taxon>Psylliodes</taxon>
    </lineage>
</organism>
<evidence type="ECO:0000256" key="1">
    <source>
        <dbReference type="SAM" id="SignalP"/>
    </source>
</evidence>
<dbReference type="AlphaFoldDB" id="A0A9P0CQN4"/>
<dbReference type="PANTHER" id="PTHR11257">
    <property type="entry name" value="CHEMOSENSORY PROTEIN-RELATED"/>
    <property type="match status" value="1"/>
</dbReference>
<keyword evidence="1" id="KW-0732">Signal</keyword>
<keyword evidence="3" id="KW-1185">Reference proteome</keyword>
<feature type="signal peptide" evidence="1">
    <location>
        <begin position="1"/>
        <end position="19"/>
    </location>
</feature>
<accession>A0A9P0CQN4</accession>
<dbReference type="PANTHER" id="PTHR11257:SF12">
    <property type="entry name" value="EJACULATORY BULB-SPECIFIC PROTEIN 3-RELATED"/>
    <property type="match status" value="1"/>
</dbReference>
<dbReference type="Proteomes" id="UP001153636">
    <property type="component" value="Chromosome 16"/>
</dbReference>
<dbReference type="Gene3D" id="1.10.2080.10">
    <property type="entry name" value="Insect odorant-binding protein A10/Ejaculatory bulb-specific protein 3"/>
    <property type="match status" value="1"/>
</dbReference>
<dbReference type="SUPFAM" id="SSF100910">
    <property type="entry name" value="Chemosensory protein Csp2"/>
    <property type="match status" value="1"/>
</dbReference>
<dbReference type="InterPro" id="IPR036682">
    <property type="entry name" value="OS_D_A10/PebIII_sf"/>
</dbReference>
<reference evidence="2" key="1">
    <citation type="submission" date="2022-01" db="EMBL/GenBank/DDBJ databases">
        <authorList>
            <person name="King R."/>
        </authorList>
    </citation>
    <scope>NUCLEOTIDE SEQUENCE</scope>
</reference>
<gene>
    <name evidence="2" type="ORF">PSYICH_LOCUS5066</name>
</gene>
<sequence>MNILLFCAVIGAFVFTVDCYDEKYDNVDIYEVLNNKRLLKNYMGCVLSEPGISCNQQGTMLKKNLPDAIQTDCKNCTDRQKIGAFKAIEYLMRENSSYWDKIQQRFDPQNHFRMRNIRQINYCTTHRNNFNDAEFLSLFNHRY</sequence>
<dbReference type="EMBL" id="OV651828">
    <property type="protein sequence ID" value="CAH1104140.1"/>
    <property type="molecule type" value="Genomic_DNA"/>
</dbReference>
<evidence type="ECO:0000313" key="3">
    <source>
        <dbReference type="Proteomes" id="UP001153636"/>
    </source>
</evidence>
<protein>
    <submittedName>
        <fullName evidence="2">Uncharacterized protein</fullName>
    </submittedName>
</protein>
<name>A0A9P0CQN4_9CUCU</name>
<feature type="chain" id="PRO_5040475520" evidence="1">
    <location>
        <begin position="20"/>
        <end position="143"/>
    </location>
</feature>
<proteinExistence type="predicted"/>
<dbReference type="InterPro" id="IPR005055">
    <property type="entry name" value="A10/PebIII"/>
</dbReference>
<evidence type="ECO:0000313" key="2">
    <source>
        <dbReference type="EMBL" id="CAH1104140.1"/>
    </source>
</evidence>
<dbReference type="Pfam" id="PF03392">
    <property type="entry name" value="OS-D"/>
    <property type="match status" value="1"/>
</dbReference>
<dbReference type="OrthoDB" id="6762606at2759"/>